<protein>
    <recommendedName>
        <fullName evidence="8">Glycosyltransferase family 92 protein</fullName>
        <ecNumber evidence="8">2.4.1.-</ecNumber>
    </recommendedName>
</protein>
<evidence type="ECO:0000256" key="2">
    <source>
        <dbReference type="ARBA" id="ARBA00007647"/>
    </source>
</evidence>
<evidence type="ECO:0000256" key="5">
    <source>
        <dbReference type="ARBA" id="ARBA00022692"/>
    </source>
</evidence>
<keyword evidence="6" id="KW-1133">Transmembrane helix</keyword>
<dbReference type="Pfam" id="PF01697">
    <property type="entry name" value="Glyco_transf_92"/>
    <property type="match status" value="1"/>
</dbReference>
<reference evidence="9" key="1">
    <citation type="submission" date="2022-03" db="EMBL/GenBank/DDBJ databases">
        <authorList>
            <person name="Alioto T."/>
            <person name="Alioto T."/>
            <person name="Gomez Garrido J."/>
        </authorList>
    </citation>
    <scope>NUCLEOTIDE SEQUENCE</scope>
</reference>
<evidence type="ECO:0000313" key="9">
    <source>
        <dbReference type="EMBL" id="CAH2316782.1"/>
    </source>
</evidence>
<name>A0AAD1T507_PELCU</name>
<proteinExistence type="inferred from homology"/>
<dbReference type="PANTHER" id="PTHR21461">
    <property type="entry name" value="GLYCOSYLTRANSFERASE FAMILY 92 PROTEIN"/>
    <property type="match status" value="1"/>
</dbReference>
<evidence type="ECO:0000256" key="8">
    <source>
        <dbReference type="RuleBase" id="RU366017"/>
    </source>
</evidence>
<comment type="similarity">
    <text evidence="2 8">Belongs to the glycosyltransferase 92 family.</text>
</comment>
<dbReference type="AlphaFoldDB" id="A0AAD1T507"/>
<sequence>MSRDNLIFPCNLFGLYGLPFTYAGCIDWGSPYSKPTIKKPAGELCAGVTARNVITALQGNRVFIVSPYHDPRKQNVTRVLGIVHHEVKELYCYFCKNSKSVHIVKAEIDIHEDRFGFPYGLADIICPEPPNSNAKYIYLHDSKVNNLTGLTKFRIQNQEFPPYSANFTVCISTMFGNYSNTLQFIQTIEMYKLLGAQKVTLYLKSCSPQIQTVLKYYTKEGTLEVIPWPIDQYLKPSPRWNYNNDTTEIGYYGQITTLNDCVYRNMYRSKYVLLNDVDEIILPFKHQNWEKMMESLQEEHMDVGIFRFENHIFPQTVATEGNFSDTSSWKEVPGFNILQYIYREPDRKDYFNAKKMIMLPLFTTAEYHSRKT</sequence>
<keyword evidence="7" id="KW-0472">Membrane</keyword>
<dbReference type="GO" id="GO:0005737">
    <property type="term" value="C:cytoplasm"/>
    <property type="evidence" value="ECO:0007669"/>
    <property type="project" value="TreeGrafter"/>
</dbReference>
<keyword evidence="10" id="KW-1185">Reference proteome</keyword>
<accession>A0AAD1T507</accession>
<gene>
    <name evidence="9" type="ORF">PECUL_23A005045</name>
</gene>
<evidence type="ECO:0000313" key="10">
    <source>
        <dbReference type="Proteomes" id="UP001295444"/>
    </source>
</evidence>
<keyword evidence="4 8" id="KW-0808">Transferase</keyword>
<keyword evidence="3 8" id="KW-0328">Glycosyltransferase</keyword>
<evidence type="ECO:0000256" key="6">
    <source>
        <dbReference type="ARBA" id="ARBA00022989"/>
    </source>
</evidence>
<keyword evidence="5" id="KW-0812">Transmembrane</keyword>
<dbReference type="InterPro" id="IPR008166">
    <property type="entry name" value="Glyco_transf_92"/>
</dbReference>
<dbReference type="EC" id="2.4.1.-" evidence="8"/>
<dbReference type="PANTHER" id="PTHR21461:SF69">
    <property type="entry name" value="GLYCOSYLTRANSFERASE FAMILY 92 PROTEIN"/>
    <property type="match status" value="1"/>
</dbReference>
<comment type="subcellular location">
    <subcellularLocation>
        <location evidence="1">Membrane</location>
        <topology evidence="1">Single-pass membrane protein</topology>
    </subcellularLocation>
</comment>
<dbReference type="Proteomes" id="UP001295444">
    <property type="component" value="Chromosome 09"/>
</dbReference>
<dbReference type="GO" id="GO:0016757">
    <property type="term" value="F:glycosyltransferase activity"/>
    <property type="evidence" value="ECO:0007669"/>
    <property type="project" value="UniProtKB-UniRule"/>
</dbReference>
<organism evidence="9 10">
    <name type="scientific">Pelobates cultripes</name>
    <name type="common">Western spadefoot toad</name>
    <dbReference type="NCBI Taxonomy" id="61616"/>
    <lineage>
        <taxon>Eukaryota</taxon>
        <taxon>Metazoa</taxon>
        <taxon>Chordata</taxon>
        <taxon>Craniata</taxon>
        <taxon>Vertebrata</taxon>
        <taxon>Euteleostomi</taxon>
        <taxon>Amphibia</taxon>
        <taxon>Batrachia</taxon>
        <taxon>Anura</taxon>
        <taxon>Pelobatoidea</taxon>
        <taxon>Pelobatidae</taxon>
        <taxon>Pelobates</taxon>
    </lineage>
</organism>
<evidence type="ECO:0000256" key="3">
    <source>
        <dbReference type="ARBA" id="ARBA00022676"/>
    </source>
</evidence>
<dbReference type="EMBL" id="OW240920">
    <property type="protein sequence ID" value="CAH2316782.1"/>
    <property type="molecule type" value="Genomic_DNA"/>
</dbReference>
<evidence type="ECO:0000256" key="7">
    <source>
        <dbReference type="ARBA" id="ARBA00023136"/>
    </source>
</evidence>
<evidence type="ECO:0000256" key="4">
    <source>
        <dbReference type="ARBA" id="ARBA00022679"/>
    </source>
</evidence>
<dbReference type="GO" id="GO:0016020">
    <property type="term" value="C:membrane"/>
    <property type="evidence" value="ECO:0007669"/>
    <property type="project" value="UniProtKB-SubCell"/>
</dbReference>
<evidence type="ECO:0000256" key="1">
    <source>
        <dbReference type="ARBA" id="ARBA00004167"/>
    </source>
</evidence>